<evidence type="ECO:0000256" key="1">
    <source>
        <dbReference type="SAM" id="SignalP"/>
    </source>
</evidence>
<proteinExistence type="predicted"/>
<dbReference type="InterPro" id="IPR012674">
    <property type="entry name" value="Calycin"/>
</dbReference>
<dbReference type="GO" id="GO:0005737">
    <property type="term" value="C:cytoplasm"/>
    <property type="evidence" value="ECO:0007669"/>
    <property type="project" value="TreeGrafter"/>
</dbReference>
<evidence type="ECO:0008006" key="4">
    <source>
        <dbReference type="Google" id="ProtNLM"/>
    </source>
</evidence>
<evidence type="ECO:0000313" key="2">
    <source>
        <dbReference type="EMBL" id="KAG8468729.1"/>
    </source>
</evidence>
<evidence type="ECO:0000313" key="3">
    <source>
        <dbReference type="Proteomes" id="UP000751190"/>
    </source>
</evidence>
<dbReference type="GO" id="GO:0006629">
    <property type="term" value="P:lipid metabolic process"/>
    <property type="evidence" value="ECO:0007669"/>
    <property type="project" value="TreeGrafter"/>
</dbReference>
<dbReference type="OrthoDB" id="565904at2759"/>
<protein>
    <recommendedName>
        <fullName evidence="4">Lipocalin/cytosolic fatty-acid binding domain-containing protein</fullName>
    </recommendedName>
</protein>
<dbReference type="PROSITE" id="PS51257">
    <property type="entry name" value="PROKAR_LIPOPROTEIN"/>
    <property type="match status" value="1"/>
</dbReference>
<dbReference type="PANTHER" id="PTHR10612:SF34">
    <property type="entry name" value="APOLIPOPROTEIN D"/>
    <property type="match status" value="1"/>
</dbReference>
<name>A0A8J6CDM0_DIALT</name>
<feature type="signal peptide" evidence="1">
    <location>
        <begin position="1"/>
        <end position="18"/>
    </location>
</feature>
<dbReference type="EMBL" id="JAGTXO010000004">
    <property type="protein sequence ID" value="KAG8468729.1"/>
    <property type="molecule type" value="Genomic_DNA"/>
</dbReference>
<dbReference type="PANTHER" id="PTHR10612">
    <property type="entry name" value="APOLIPOPROTEIN D"/>
    <property type="match status" value="1"/>
</dbReference>
<sequence length="322" mass="34742">MRGCAWLALAAVRTVAAARRGSAHALGTATGCPPAGFDSVANFSLARYIAASPWYVIAQLPISFQPVSELYCVRATYVQANETIYVFNEARRGAVDGEPIAEADLVAHQDDLPEASANARTADSKLRVGLRYYAFVYQNSSAPHAQRAVASNLVSQMADDEERLGPDAKRRELLDFLKRYLFGPYWVVDVSDVYDWAIVTGGPPSVPTSNGLCTTLTAGFNDIGVWLLHRNPQPPADVVRKMHSRARELGLDTSALQDVAQDGCEYTAPCARAAVRAPWCKESLRASDGGAAAGRTRSHAARSAKAAASSRLETWARVDART</sequence>
<keyword evidence="1" id="KW-0732">Signal</keyword>
<dbReference type="Gene3D" id="2.40.128.20">
    <property type="match status" value="1"/>
</dbReference>
<gene>
    <name evidence="2" type="ORF">KFE25_013812</name>
</gene>
<dbReference type="SUPFAM" id="SSF50814">
    <property type="entry name" value="Lipocalins"/>
    <property type="match status" value="2"/>
</dbReference>
<dbReference type="GO" id="GO:0000302">
    <property type="term" value="P:response to reactive oxygen species"/>
    <property type="evidence" value="ECO:0007669"/>
    <property type="project" value="TreeGrafter"/>
</dbReference>
<reference evidence="2" key="1">
    <citation type="submission" date="2021-05" db="EMBL/GenBank/DDBJ databases">
        <title>The genome of the haptophyte Pavlova lutheri (Diacronema luteri, Pavlovales) - a model for lipid biosynthesis in eukaryotic algae.</title>
        <authorList>
            <person name="Hulatt C.J."/>
            <person name="Posewitz M.C."/>
        </authorList>
    </citation>
    <scope>NUCLEOTIDE SEQUENCE</scope>
    <source>
        <strain evidence="2">NIVA-4/92</strain>
    </source>
</reference>
<dbReference type="AlphaFoldDB" id="A0A8J6CDM0"/>
<comment type="caution">
    <text evidence="2">The sequence shown here is derived from an EMBL/GenBank/DDBJ whole genome shotgun (WGS) entry which is preliminary data.</text>
</comment>
<feature type="chain" id="PRO_5035223751" description="Lipocalin/cytosolic fatty-acid binding domain-containing protein" evidence="1">
    <location>
        <begin position="19"/>
        <end position="322"/>
    </location>
</feature>
<organism evidence="2 3">
    <name type="scientific">Diacronema lutheri</name>
    <name type="common">Unicellular marine alga</name>
    <name type="synonym">Monochrysis lutheri</name>
    <dbReference type="NCBI Taxonomy" id="2081491"/>
    <lineage>
        <taxon>Eukaryota</taxon>
        <taxon>Haptista</taxon>
        <taxon>Haptophyta</taxon>
        <taxon>Pavlovophyceae</taxon>
        <taxon>Pavlovales</taxon>
        <taxon>Pavlovaceae</taxon>
        <taxon>Diacronema</taxon>
    </lineage>
</organism>
<dbReference type="Proteomes" id="UP000751190">
    <property type="component" value="Unassembled WGS sequence"/>
</dbReference>
<keyword evidence="3" id="KW-1185">Reference proteome</keyword>
<accession>A0A8J6CDM0</accession>